<evidence type="ECO:0000256" key="2">
    <source>
        <dbReference type="ARBA" id="ARBA00014912"/>
    </source>
</evidence>
<feature type="compositionally biased region" description="Polar residues" evidence="4">
    <location>
        <begin position="1"/>
        <end position="16"/>
    </location>
</feature>
<dbReference type="InterPro" id="IPR043198">
    <property type="entry name" value="Cyclin/Ssn8"/>
</dbReference>
<evidence type="ECO:0000313" key="6">
    <source>
        <dbReference type="EMBL" id="TKA82200.1"/>
    </source>
</evidence>
<reference evidence="6 7" key="1">
    <citation type="submission" date="2017-03" db="EMBL/GenBank/DDBJ databases">
        <title>Genomes of endolithic fungi from Antarctica.</title>
        <authorList>
            <person name="Coleine C."/>
            <person name="Masonjones S."/>
            <person name="Stajich J.E."/>
        </authorList>
    </citation>
    <scope>NUCLEOTIDE SEQUENCE [LARGE SCALE GENOMIC DNA]</scope>
    <source>
        <strain evidence="6 7">CCFEE 5187</strain>
    </source>
</reference>
<dbReference type="SMART" id="SM00385">
    <property type="entry name" value="CYCLIN"/>
    <property type="match status" value="2"/>
</dbReference>
<dbReference type="AlphaFoldDB" id="A0A4U0XWQ3"/>
<name>A0A4U0XWQ3_9PEZI</name>
<dbReference type="STRING" id="331657.A0A4U0XWQ3"/>
<feature type="domain" description="Cyclin-like" evidence="5">
    <location>
        <begin position="173"/>
        <end position="260"/>
    </location>
</feature>
<evidence type="ECO:0000256" key="3">
    <source>
        <dbReference type="RuleBase" id="RU000383"/>
    </source>
</evidence>
<protein>
    <recommendedName>
        <fullName evidence="2">RNA polymerase II holoenzyme cyclin-like subunit</fullName>
    </recommendedName>
</protein>
<gene>
    <name evidence="6" type="ORF">B0A49_00127</name>
</gene>
<evidence type="ECO:0000256" key="4">
    <source>
        <dbReference type="SAM" id="MobiDB-lite"/>
    </source>
</evidence>
<dbReference type="Pfam" id="PF00134">
    <property type="entry name" value="Cyclin_N"/>
    <property type="match status" value="1"/>
</dbReference>
<evidence type="ECO:0000256" key="1">
    <source>
        <dbReference type="ARBA" id="ARBA00008638"/>
    </source>
</evidence>
<dbReference type="SUPFAM" id="SSF47954">
    <property type="entry name" value="Cyclin-like"/>
    <property type="match status" value="2"/>
</dbReference>
<dbReference type="InterPro" id="IPR006671">
    <property type="entry name" value="Cyclin_N"/>
</dbReference>
<feature type="domain" description="Cyclin-like" evidence="5">
    <location>
        <begin position="60"/>
        <end position="160"/>
    </location>
</feature>
<dbReference type="InterPro" id="IPR036915">
    <property type="entry name" value="Cyclin-like_sf"/>
</dbReference>
<keyword evidence="3" id="KW-0195">Cyclin</keyword>
<evidence type="ECO:0000313" key="7">
    <source>
        <dbReference type="Proteomes" id="UP000308768"/>
    </source>
</evidence>
<dbReference type="EMBL" id="NAJN01000005">
    <property type="protein sequence ID" value="TKA82200.1"/>
    <property type="molecule type" value="Genomic_DNA"/>
</dbReference>
<dbReference type="Gene3D" id="1.10.472.10">
    <property type="entry name" value="Cyclin-like"/>
    <property type="match status" value="2"/>
</dbReference>
<evidence type="ECO:0000259" key="5">
    <source>
        <dbReference type="SMART" id="SM00385"/>
    </source>
</evidence>
<dbReference type="GO" id="GO:0016538">
    <property type="term" value="F:cyclin-dependent protein serine/threonine kinase regulator activity"/>
    <property type="evidence" value="ECO:0007669"/>
    <property type="project" value="InterPro"/>
</dbReference>
<dbReference type="GO" id="GO:0006357">
    <property type="term" value="P:regulation of transcription by RNA polymerase II"/>
    <property type="evidence" value="ECO:0007669"/>
    <property type="project" value="InterPro"/>
</dbReference>
<accession>A0A4U0XWQ3</accession>
<keyword evidence="7" id="KW-1185">Reference proteome</keyword>
<proteinExistence type="inferred from homology"/>
<comment type="caution">
    <text evidence="6">The sequence shown here is derived from an EMBL/GenBank/DDBJ whole genome shotgun (WGS) entry which is preliminary data.</text>
</comment>
<dbReference type="FunFam" id="1.10.472.10:FF:000073">
    <property type="entry name" value="C-type cyclin"/>
    <property type="match status" value="1"/>
</dbReference>
<dbReference type="PANTHER" id="PTHR10026">
    <property type="entry name" value="CYCLIN"/>
    <property type="match status" value="1"/>
</dbReference>
<dbReference type="FunFam" id="1.10.472.10:FF:000101">
    <property type="entry name" value="Cyclin, putative"/>
    <property type="match status" value="1"/>
</dbReference>
<organism evidence="6 7">
    <name type="scientific">Cryomyces minteri</name>
    <dbReference type="NCBI Taxonomy" id="331657"/>
    <lineage>
        <taxon>Eukaryota</taxon>
        <taxon>Fungi</taxon>
        <taxon>Dikarya</taxon>
        <taxon>Ascomycota</taxon>
        <taxon>Pezizomycotina</taxon>
        <taxon>Dothideomycetes</taxon>
        <taxon>Dothideomycetes incertae sedis</taxon>
        <taxon>Cryomyces</taxon>
    </lineage>
</organism>
<feature type="region of interest" description="Disordered" evidence="4">
    <location>
        <begin position="312"/>
        <end position="346"/>
    </location>
</feature>
<dbReference type="InterPro" id="IPR013763">
    <property type="entry name" value="Cyclin-like_dom"/>
</dbReference>
<dbReference type="Proteomes" id="UP000308768">
    <property type="component" value="Unassembled WGS sequence"/>
</dbReference>
<sequence>MAPATQQDRAGSTENGSIGPHPSFIRVANPYIFEQTLQEAMAVIGVNEAKEDNIRLQGVTWIDSVRKALQLPIRTYNTACVYYHKFRLVQVDSDYNYIDAAAAALFTACKIEDTLKKSREILCAAYNLKFATPAEHLSPDDPIFEGPSKTIIGLERLMLEDSGFDFRNRYPQRLLIKLVKHLNLDKDTVGKTAYSMSLDLYRTFAPLKQTTSTMAISCVELAARLCDPDLTTFPTGHGFDYKKWCTSREEIMETLLDLLDLYTHHRVSTVVGNDWPLDTFIAIRIRLNQEASSKNYPRYTNWTNKKTAMNGVKASNGTKASPKSPLFERKATHSPYSPSTNGAGGRVIERARDGTMRFMLDGERARDEKDIVAEYFKEEYEEYEVEVERSSRYDR</sequence>
<comment type="similarity">
    <text evidence="1">Belongs to the cyclin family. Cyclin C subfamily.</text>
</comment>
<feature type="compositionally biased region" description="Polar residues" evidence="4">
    <location>
        <begin position="312"/>
        <end position="321"/>
    </location>
</feature>
<feature type="region of interest" description="Disordered" evidence="4">
    <location>
        <begin position="1"/>
        <end position="22"/>
    </location>
</feature>
<dbReference type="OrthoDB" id="4951845at2759"/>